<organism evidence="4 5">
    <name type="scientific">Coptis chinensis</name>
    <dbReference type="NCBI Taxonomy" id="261450"/>
    <lineage>
        <taxon>Eukaryota</taxon>
        <taxon>Viridiplantae</taxon>
        <taxon>Streptophyta</taxon>
        <taxon>Embryophyta</taxon>
        <taxon>Tracheophyta</taxon>
        <taxon>Spermatophyta</taxon>
        <taxon>Magnoliopsida</taxon>
        <taxon>Ranunculales</taxon>
        <taxon>Ranunculaceae</taxon>
        <taxon>Coptidoideae</taxon>
        <taxon>Coptis</taxon>
    </lineage>
</organism>
<keyword evidence="5" id="KW-1185">Reference proteome</keyword>
<sequence length="378" mass="41896">MSSRNKNFRRVRHADDEETPPPTKTKPPRRLSFADEEEDVTRKPTSSSSKLNTRKPSSSSHRLTTPKTTSSFVTNVQPQTGQYTKEKLLELEKNTPTLSRPRHPPLFILKGLVKPESAKDQDNDKEELLEDGLAILGIDQIDVLDQAAINAIRAKRERLRKSRAVASDYISLDGGSNHGEAEGLSDEEPEFQGRIALLGDKKGVFESVDEIEMRNGNVKVEVDEDEEEDNIWEEEQFRKGLGKRIDDGSSIVNNSGSVSSQNVQQQSYGYHGTGYQSTHSATIGPVIGGSLGVSRSAEVMSISQKAQIATQAMQQNIKRLQESHGRTTSSIDKVEESLSSSLSNITDLEKSLSAAGEKFIYMQKLRDFVSVICDFLKV</sequence>
<gene>
    <name evidence="4" type="ORF">IFM89_006071</name>
</gene>
<reference evidence="4 5" key="1">
    <citation type="submission" date="2020-10" db="EMBL/GenBank/DDBJ databases">
        <title>The Coptis chinensis genome and diversification of protoberbering-type alkaloids.</title>
        <authorList>
            <person name="Wang B."/>
            <person name="Shu S."/>
            <person name="Song C."/>
            <person name="Liu Y."/>
        </authorList>
    </citation>
    <scope>NUCLEOTIDE SEQUENCE [LARGE SCALE GENOMIC DNA]</scope>
    <source>
        <strain evidence="4">HL-2020</strain>
        <tissue evidence="4">Leaf</tissue>
    </source>
</reference>
<proteinExistence type="predicted"/>
<dbReference type="AlphaFoldDB" id="A0A835H1R4"/>
<dbReference type="PANTHER" id="PTHR12214:SF0">
    <property type="entry name" value="LD29489P"/>
    <property type="match status" value="1"/>
</dbReference>
<comment type="caution">
    <text evidence="4">The sequence shown here is derived from an EMBL/GenBank/DDBJ whole genome shotgun (WGS) entry which is preliminary data.</text>
</comment>
<evidence type="ECO:0000313" key="5">
    <source>
        <dbReference type="Proteomes" id="UP000631114"/>
    </source>
</evidence>
<dbReference type="Proteomes" id="UP000631114">
    <property type="component" value="Unassembled WGS sequence"/>
</dbReference>
<evidence type="ECO:0000256" key="3">
    <source>
        <dbReference type="SAM" id="MobiDB-lite"/>
    </source>
</evidence>
<dbReference type="InterPro" id="IPR028211">
    <property type="entry name" value="Ntr2"/>
</dbReference>
<dbReference type="InterPro" id="IPR012890">
    <property type="entry name" value="GCFC2-like"/>
</dbReference>
<dbReference type="GO" id="GO:0071008">
    <property type="term" value="C:U2-type post-mRNA release spliceosomal complex"/>
    <property type="evidence" value="ECO:0007669"/>
    <property type="project" value="InterPro"/>
</dbReference>
<dbReference type="EMBL" id="JADFTS010000008">
    <property type="protein sequence ID" value="KAF9591725.1"/>
    <property type="molecule type" value="Genomic_DNA"/>
</dbReference>
<feature type="compositionally biased region" description="Basic residues" evidence="3">
    <location>
        <begin position="1"/>
        <end position="12"/>
    </location>
</feature>
<keyword evidence="2" id="KW-0539">Nucleus</keyword>
<accession>A0A835H1R4</accession>
<evidence type="ECO:0000313" key="4">
    <source>
        <dbReference type="EMBL" id="KAF9591725.1"/>
    </source>
</evidence>
<dbReference type="OrthoDB" id="1938908at2759"/>
<evidence type="ECO:0000256" key="2">
    <source>
        <dbReference type="ARBA" id="ARBA00023242"/>
    </source>
</evidence>
<dbReference type="GO" id="GO:0000390">
    <property type="term" value="P:spliceosomal complex disassembly"/>
    <property type="evidence" value="ECO:0007669"/>
    <property type="project" value="InterPro"/>
</dbReference>
<dbReference type="GO" id="GO:0003677">
    <property type="term" value="F:DNA binding"/>
    <property type="evidence" value="ECO:0007669"/>
    <property type="project" value="InterPro"/>
</dbReference>
<name>A0A835H1R4_9MAGN</name>
<comment type="subcellular location">
    <subcellularLocation>
        <location evidence="1">Nucleus</location>
    </subcellularLocation>
</comment>
<evidence type="ECO:0000256" key="1">
    <source>
        <dbReference type="ARBA" id="ARBA00004123"/>
    </source>
</evidence>
<feature type="region of interest" description="Disordered" evidence="3">
    <location>
        <begin position="1"/>
        <end position="85"/>
    </location>
</feature>
<dbReference type="PANTHER" id="PTHR12214">
    <property type="entry name" value="GC-RICH SEQUENCE DNA-BINDING FACTOR"/>
    <property type="match status" value="1"/>
</dbReference>
<dbReference type="Pfam" id="PF15458">
    <property type="entry name" value="NTR2"/>
    <property type="match status" value="1"/>
</dbReference>
<protein>
    <submittedName>
        <fullName evidence="4">Uncharacterized protein</fullName>
    </submittedName>
</protein>
<feature type="compositionally biased region" description="Polar residues" evidence="3">
    <location>
        <begin position="43"/>
        <end position="83"/>
    </location>
</feature>